<keyword evidence="3" id="KW-0378">Hydrolase</keyword>
<proteinExistence type="inferred from homology"/>
<dbReference type="SUPFAM" id="SSF53474">
    <property type="entry name" value="alpha/beta-Hydrolases"/>
    <property type="match status" value="1"/>
</dbReference>
<dbReference type="Proteomes" id="UP000596660">
    <property type="component" value="Unplaced"/>
</dbReference>
<dbReference type="InterPro" id="IPR000073">
    <property type="entry name" value="AB_hydrolase_1"/>
</dbReference>
<evidence type="ECO:0000256" key="2">
    <source>
        <dbReference type="ARBA" id="ARBA00013006"/>
    </source>
</evidence>
<name>A0A803L9Z7_CHEQI</name>
<organism evidence="9 10">
    <name type="scientific">Chenopodium quinoa</name>
    <name type="common">Quinoa</name>
    <dbReference type="NCBI Taxonomy" id="63459"/>
    <lineage>
        <taxon>Eukaryota</taxon>
        <taxon>Viridiplantae</taxon>
        <taxon>Streptophyta</taxon>
        <taxon>Embryophyta</taxon>
        <taxon>Tracheophyta</taxon>
        <taxon>Spermatophyta</taxon>
        <taxon>Magnoliopsida</taxon>
        <taxon>eudicotyledons</taxon>
        <taxon>Gunneridae</taxon>
        <taxon>Pentapetalae</taxon>
        <taxon>Caryophyllales</taxon>
        <taxon>Chenopodiaceae</taxon>
        <taxon>Chenopodioideae</taxon>
        <taxon>Atripliceae</taxon>
        <taxon>Chenopodium</taxon>
    </lineage>
</organism>
<accession>A0A803L9Z7</accession>
<comment type="function">
    <text evidence="6">Epoxide hydrolase involved in the biosynthesis of cucurbitacin and mogroside tetracyclic triterpene natural products (e.g. siamenoside I and mogrosides IV, V and VI). Cucurbitacins have cytotoxic properties and exhibit deterrent taste as a defense barrier against herbivores. Mogrosides are nonsugar highly oxygenated compounds used as high-intensity zero-calorie sweeteners; they also possess pharmacological properties such as regulating immunity, lowering blood sugar and lipid levels, protecting the liver, and acting as antioxidants and antitumor agents. Catalyzes the hydrolysis of aromatic epoxide-containing substrates, such as the conversion of 24,25-epoxycucurbitadienol to 24,25-dihydroxycucurbitadienol.</text>
</comment>
<dbReference type="PRINTS" id="PR00412">
    <property type="entry name" value="EPOXHYDRLASE"/>
</dbReference>
<evidence type="ECO:0000256" key="4">
    <source>
        <dbReference type="ARBA" id="ARBA00038334"/>
    </source>
</evidence>
<keyword evidence="10" id="KW-1185">Reference proteome</keyword>
<evidence type="ECO:0000256" key="3">
    <source>
        <dbReference type="ARBA" id="ARBA00022801"/>
    </source>
</evidence>
<dbReference type="GO" id="GO:0004301">
    <property type="term" value="F:epoxide hydrolase activity"/>
    <property type="evidence" value="ECO:0007669"/>
    <property type="project" value="UniProtKB-EC"/>
</dbReference>
<evidence type="ECO:0000256" key="1">
    <source>
        <dbReference type="ARBA" id="ARBA00004721"/>
    </source>
</evidence>
<dbReference type="PRINTS" id="PR00111">
    <property type="entry name" value="ABHYDROLASE"/>
</dbReference>
<dbReference type="InterPro" id="IPR000639">
    <property type="entry name" value="Epox_hydrolase-like"/>
</dbReference>
<dbReference type="FunFam" id="3.40.50.1820:FF:000161">
    <property type="entry name" value="Epoxide hydrolase"/>
    <property type="match status" value="1"/>
</dbReference>
<dbReference type="AlphaFoldDB" id="A0A803L9Z7"/>
<protein>
    <recommendedName>
        <fullName evidence="2">soluble epoxide hydrolase</fullName>
        <ecNumber evidence="2">3.3.2.10</ecNumber>
    </recommendedName>
</protein>
<evidence type="ECO:0000259" key="8">
    <source>
        <dbReference type="Pfam" id="PF00561"/>
    </source>
</evidence>
<dbReference type="Gene3D" id="3.40.50.1820">
    <property type="entry name" value="alpha/beta hydrolase"/>
    <property type="match status" value="1"/>
</dbReference>
<dbReference type="EnsemblPlants" id="AUR62008686-RA">
    <property type="protein sequence ID" value="AUR62008686-RA:cds"/>
    <property type="gene ID" value="AUR62008686"/>
</dbReference>
<comment type="pathway">
    <text evidence="1">Secondary metabolite biosynthesis; terpenoid biosynthesis.</text>
</comment>
<evidence type="ECO:0000256" key="7">
    <source>
        <dbReference type="ARBA" id="ARBA00093212"/>
    </source>
</evidence>
<reference evidence="9" key="1">
    <citation type="journal article" date="2017" name="Nature">
        <title>The genome of Chenopodium quinoa.</title>
        <authorList>
            <person name="Jarvis D.E."/>
            <person name="Ho Y.S."/>
            <person name="Lightfoot D.J."/>
            <person name="Schmoeckel S.M."/>
            <person name="Li B."/>
            <person name="Borm T.J.A."/>
            <person name="Ohyanagi H."/>
            <person name="Mineta K."/>
            <person name="Michell C.T."/>
            <person name="Saber N."/>
            <person name="Kharbatia N.M."/>
            <person name="Rupper R.R."/>
            <person name="Sharp A.R."/>
            <person name="Dally N."/>
            <person name="Boughton B.A."/>
            <person name="Woo Y.H."/>
            <person name="Gao G."/>
            <person name="Schijlen E.G.W.M."/>
            <person name="Guo X."/>
            <person name="Momin A.A."/>
            <person name="Negrao S."/>
            <person name="Al-Babili S."/>
            <person name="Gehring C."/>
            <person name="Roessner U."/>
            <person name="Jung C."/>
            <person name="Murphy K."/>
            <person name="Arold S.T."/>
            <person name="Gojobori T."/>
            <person name="van der Linden C.G."/>
            <person name="van Loo E.N."/>
            <person name="Jellen E.N."/>
            <person name="Maughan P.J."/>
            <person name="Tester M."/>
        </authorList>
    </citation>
    <scope>NUCLEOTIDE SEQUENCE [LARGE SCALE GENOMIC DNA]</scope>
    <source>
        <strain evidence="9">cv. PI 614886</strain>
    </source>
</reference>
<comment type="similarity">
    <text evidence="4">Belongs to the AB hydrolase superfamily. Epoxide hydrolase family.</text>
</comment>
<dbReference type="InterPro" id="IPR029058">
    <property type="entry name" value="AB_hydrolase_fold"/>
</dbReference>
<evidence type="ECO:0000256" key="5">
    <source>
        <dbReference type="ARBA" id="ARBA00051067"/>
    </source>
</evidence>
<dbReference type="EC" id="3.3.2.10" evidence="2"/>
<comment type="catalytic activity">
    <reaction evidence="7">
        <text>(24S)-24,25-epoxycucurbitadienol + H2O = (24R)-24,25-dihydroxycucurbitadienol</text>
        <dbReference type="Rhea" id="RHEA:81855"/>
        <dbReference type="ChEBI" id="CHEBI:15377"/>
        <dbReference type="ChEBI" id="CHEBI:229949"/>
        <dbReference type="ChEBI" id="CHEBI:229950"/>
    </reaction>
    <physiologicalReaction direction="left-to-right" evidence="7">
        <dbReference type="Rhea" id="RHEA:81856"/>
    </physiologicalReaction>
</comment>
<comment type="catalytic activity">
    <reaction evidence="5">
        <text>an epoxide + H2O = an ethanediol</text>
        <dbReference type="Rhea" id="RHEA:19037"/>
        <dbReference type="ChEBI" id="CHEBI:15377"/>
        <dbReference type="ChEBI" id="CHEBI:32955"/>
        <dbReference type="ChEBI" id="CHEBI:140594"/>
        <dbReference type="EC" id="3.3.2.10"/>
    </reaction>
    <physiologicalReaction direction="left-to-right" evidence="5">
        <dbReference type="Rhea" id="RHEA:19038"/>
    </physiologicalReaction>
</comment>
<dbReference type="Gramene" id="AUR62008686-RA">
    <property type="protein sequence ID" value="AUR62008686-RA:cds"/>
    <property type="gene ID" value="AUR62008686"/>
</dbReference>
<dbReference type="Pfam" id="PF00561">
    <property type="entry name" value="Abhydrolase_1"/>
    <property type="match status" value="1"/>
</dbReference>
<feature type="domain" description="AB hydrolase-1" evidence="8">
    <location>
        <begin position="27"/>
        <end position="132"/>
    </location>
</feature>
<reference evidence="9" key="2">
    <citation type="submission" date="2021-03" db="UniProtKB">
        <authorList>
            <consortium name="EnsemblPlants"/>
        </authorList>
    </citation>
    <scope>IDENTIFICATION</scope>
</reference>
<evidence type="ECO:0000256" key="6">
    <source>
        <dbReference type="ARBA" id="ARBA00058358"/>
    </source>
</evidence>
<sequence length="333" mass="37934">MEKISHRKIPVNGINMHIAEIGDPTKPTILFLHGFPELWYSWRHQLLAAAAAGYRAVAPDLRGYGDTDAPPCSSSYTSFHVVGDLISLLDFLEIDQVLLVGHDWGAIIAWHFSLFRPDRIKALVNLSVPFSPRNPNRKPVDGLRKSLGDDFYICRFQEPGEMEEEFNSIDTARLMKQFLVSRDPKPPCIPKGKMAASAQKAITLPPWLSEDDINYFAEKFKQTGFTGGLNYYRAMNLIRDTHALIARIHSVRTWELMAPWTGVQVKVPVKFILGELDITYSFPYMKDYLHKGGFKRDVPLLAELVVMEGAAHFINQEKPEEISNHILEFFEKF</sequence>
<evidence type="ECO:0000313" key="9">
    <source>
        <dbReference type="EnsemblPlants" id="AUR62008686-RA:cds"/>
    </source>
</evidence>
<dbReference type="PANTHER" id="PTHR43329">
    <property type="entry name" value="EPOXIDE HYDROLASE"/>
    <property type="match status" value="1"/>
</dbReference>
<evidence type="ECO:0000313" key="10">
    <source>
        <dbReference type="Proteomes" id="UP000596660"/>
    </source>
</evidence>